<feature type="transmembrane region" description="Helical" evidence="1">
    <location>
        <begin position="58"/>
        <end position="77"/>
    </location>
</feature>
<feature type="transmembrane region" description="Helical" evidence="1">
    <location>
        <begin position="319"/>
        <end position="336"/>
    </location>
</feature>
<gene>
    <name evidence="2" type="ORF">MM171B00143_0036</name>
</gene>
<feature type="transmembrane region" description="Helical" evidence="1">
    <location>
        <begin position="342"/>
        <end position="358"/>
    </location>
</feature>
<feature type="transmembrane region" description="Helical" evidence="1">
    <location>
        <begin position="104"/>
        <end position="126"/>
    </location>
</feature>
<evidence type="ECO:0000256" key="1">
    <source>
        <dbReference type="SAM" id="Phobius"/>
    </source>
</evidence>
<reference evidence="2" key="1">
    <citation type="submission" date="2020-03" db="EMBL/GenBank/DDBJ databases">
        <title>The deep terrestrial virosphere.</title>
        <authorList>
            <person name="Holmfeldt K."/>
            <person name="Nilsson E."/>
            <person name="Simone D."/>
            <person name="Lopez-Fernandez M."/>
            <person name="Wu X."/>
            <person name="de Brujin I."/>
            <person name="Lundin D."/>
            <person name="Andersson A."/>
            <person name="Bertilsson S."/>
            <person name="Dopson M."/>
        </authorList>
    </citation>
    <scope>NUCLEOTIDE SEQUENCE</scope>
    <source>
        <strain evidence="2">MM171B00143</strain>
    </source>
</reference>
<feature type="transmembrane region" description="Helical" evidence="1">
    <location>
        <begin position="208"/>
        <end position="226"/>
    </location>
</feature>
<accession>A0A6M3MHM4</accession>
<keyword evidence="1" id="KW-0472">Membrane</keyword>
<feature type="transmembrane region" description="Helical" evidence="1">
    <location>
        <begin position="27"/>
        <end position="46"/>
    </location>
</feature>
<dbReference type="EMBL" id="MT143894">
    <property type="protein sequence ID" value="QJB05065.1"/>
    <property type="molecule type" value="Genomic_DNA"/>
</dbReference>
<keyword evidence="1" id="KW-0812">Transmembrane</keyword>
<feature type="transmembrane region" description="Helical" evidence="1">
    <location>
        <begin position="138"/>
        <end position="162"/>
    </location>
</feature>
<keyword evidence="1" id="KW-1133">Transmembrane helix</keyword>
<feature type="transmembrane region" description="Helical" evidence="1">
    <location>
        <begin position="174"/>
        <end position="201"/>
    </location>
</feature>
<organism evidence="2">
    <name type="scientific">viral metagenome</name>
    <dbReference type="NCBI Taxonomy" id="1070528"/>
    <lineage>
        <taxon>unclassified sequences</taxon>
        <taxon>metagenomes</taxon>
        <taxon>organismal metagenomes</taxon>
    </lineage>
</organism>
<evidence type="ECO:0008006" key="3">
    <source>
        <dbReference type="Google" id="ProtNLM"/>
    </source>
</evidence>
<feature type="transmembrane region" description="Helical" evidence="1">
    <location>
        <begin position="286"/>
        <end position="307"/>
    </location>
</feature>
<dbReference type="AlphaFoldDB" id="A0A6M3MHM4"/>
<evidence type="ECO:0000313" key="2">
    <source>
        <dbReference type="EMBL" id="QJB05065.1"/>
    </source>
</evidence>
<proteinExistence type="predicted"/>
<name>A0A6M3MHM4_9ZZZZ</name>
<protein>
    <recommendedName>
        <fullName evidence="3">O-antigen ligase</fullName>
    </recommendedName>
</protein>
<sequence>MAAALLLSPYYFFYFTSFDQGNADSPIAVTVFKFIALAVCVIAMFPMSIDRTASYAKLLLASFFAWAVVAFIFKGIFNGFSEFYFINTVLCAIPFLLMRPKQGAITQFLSSCAIVLAAQVAIDSWISYSGNSLWDNGAFVGGVGNPSSFGFLCNLLIAYVVFYRKGRFVFLVPVLAYGSVMSSSMLSVAMLAAVLLGALLIRLTVKKLIALLFLPVIAAVAAPSAITDHVAYKLASIAPSDDMESRSISVSGRLDIHAEYANRFSEEPFQALFYGFEHYIGIDSQVLTYISSFGLLISAFFFIAVSIGMASAFKGKGELNRFVAVALLLFAVSFLSNRLLDYFPVAFFLFAVLSMLRPERRAIKLQILTGDLRRTVS</sequence>